<dbReference type="InterPro" id="IPR036388">
    <property type="entry name" value="WH-like_DNA-bd_sf"/>
</dbReference>
<reference evidence="7" key="1">
    <citation type="submission" date="2017-05" db="EMBL/GenBank/DDBJ databases">
        <title>Complete and WGS of Bordetella genogroups.</title>
        <authorList>
            <person name="Spilker T."/>
            <person name="Lipuma J."/>
        </authorList>
    </citation>
    <scope>NUCLEOTIDE SEQUENCE [LARGE SCALE GENOMIC DNA]</scope>
    <source>
        <strain evidence="7">AU8256</strain>
    </source>
</reference>
<proteinExistence type="inferred from homology"/>
<comment type="similarity">
    <text evidence="1">Belongs to the LysR transcriptional regulatory family.</text>
</comment>
<keyword evidence="4" id="KW-0804">Transcription</keyword>
<dbReference type="PANTHER" id="PTHR30537">
    <property type="entry name" value="HTH-TYPE TRANSCRIPTIONAL REGULATOR"/>
    <property type="match status" value="1"/>
</dbReference>
<evidence type="ECO:0000256" key="3">
    <source>
        <dbReference type="ARBA" id="ARBA00023125"/>
    </source>
</evidence>
<evidence type="ECO:0000313" key="7">
    <source>
        <dbReference type="Proteomes" id="UP000215633"/>
    </source>
</evidence>
<evidence type="ECO:0000256" key="1">
    <source>
        <dbReference type="ARBA" id="ARBA00009437"/>
    </source>
</evidence>
<gene>
    <name evidence="6" type="ORF">CAL24_18400</name>
</gene>
<feature type="domain" description="HTH lysR-type" evidence="5">
    <location>
        <begin position="1"/>
        <end position="53"/>
    </location>
</feature>
<dbReference type="PANTHER" id="PTHR30537:SF5">
    <property type="entry name" value="HTH-TYPE TRANSCRIPTIONAL ACTIVATOR TTDR-RELATED"/>
    <property type="match status" value="1"/>
</dbReference>
<dbReference type="Pfam" id="PF03466">
    <property type="entry name" value="LysR_substrate"/>
    <property type="match status" value="1"/>
</dbReference>
<evidence type="ECO:0000256" key="4">
    <source>
        <dbReference type="ARBA" id="ARBA00023163"/>
    </source>
</evidence>
<dbReference type="SUPFAM" id="SSF53850">
    <property type="entry name" value="Periplasmic binding protein-like II"/>
    <property type="match status" value="1"/>
</dbReference>
<dbReference type="GO" id="GO:0003700">
    <property type="term" value="F:DNA-binding transcription factor activity"/>
    <property type="evidence" value="ECO:0007669"/>
    <property type="project" value="InterPro"/>
</dbReference>
<keyword evidence="7" id="KW-1185">Reference proteome</keyword>
<dbReference type="InterPro" id="IPR005119">
    <property type="entry name" value="LysR_subst-bd"/>
</dbReference>
<dbReference type="SUPFAM" id="SSF46785">
    <property type="entry name" value="Winged helix' DNA-binding domain"/>
    <property type="match status" value="1"/>
</dbReference>
<dbReference type="GO" id="GO:0006351">
    <property type="term" value="P:DNA-templated transcription"/>
    <property type="evidence" value="ECO:0007669"/>
    <property type="project" value="TreeGrafter"/>
</dbReference>
<accession>A0A261VKW0</accession>
<dbReference type="InterPro" id="IPR000847">
    <property type="entry name" value="LysR_HTH_N"/>
</dbReference>
<keyword evidence="2" id="KW-0805">Transcription regulation</keyword>
<name>A0A261VKW0_9BORD</name>
<dbReference type="PROSITE" id="PS50931">
    <property type="entry name" value="HTH_LYSR"/>
    <property type="match status" value="1"/>
</dbReference>
<dbReference type="Gene3D" id="3.40.190.290">
    <property type="match status" value="1"/>
</dbReference>
<dbReference type="AlphaFoldDB" id="A0A261VKW0"/>
<evidence type="ECO:0000313" key="6">
    <source>
        <dbReference type="EMBL" id="OZI73813.1"/>
    </source>
</evidence>
<protein>
    <recommendedName>
        <fullName evidence="5">HTH lysR-type domain-containing protein</fullName>
    </recommendedName>
</protein>
<sequence>MALFAEIAKAGTFTKAAEILGMPTSTLSRRISDFEDSIGVRLLHRTTRRITLTEVGARYLQQIDEIIQQAHAINEELDSEMSSPAGPLRVSMPADFGAYFADAHFREFHATYPDIRFEFFMTSVLPDLMVEPYDASILLGDPPAESRLIARRVGTVRQNLYASPAYLERHPAPTTPSQLADHQCLLMPGADPDEGWMLRNGAETARIQPRPLLSANSQPVLKQLVVEGVGIGQLSRTFAAALADAGKIVRVLPDWELQPRALYVLTATRLLPARVRVFVEFLLEKIRPLD</sequence>
<keyword evidence="3" id="KW-0238">DNA-binding</keyword>
<dbReference type="GO" id="GO:0043565">
    <property type="term" value="F:sequence-specific DNA binding"/>
    <property type="evidence" value="ECO:0007669"/>
    <property type="project" value="TreeGrafter"/>
</dbReference>
<dbReference type="Pfam" id="PF00126">
    <property type="entry name" value="HTH_1"/>
    <property type="match status" value="1"/>
</dbReference>
<dbReference type="Gene3D" id="1.10.10.10">
    <property type="entry name" value="Winged helix-like DNA-binding domain superfamily/Winged helix DNA-binding domain"/>
    <property type="match status" value="1"/>
</dbReference>
<dbReference type="InterPro" id="IPR036390">
    <property type="entry name" value="WH_DNA-bd_sf"/>
</dbReference>
<evidence type="ECO:0000256" key="2">
    <source>
        <dbReference type="ARBA" id="ARBA00023015"/>
    </source>
</evidence>
<organism evidence="6 7">
    <name type="scientific">Bordetella genomosp. 2</name>
    <dbReference type="NCBI Taxonomy" id="1983456"/>
    <lineage>
        <taxon>Bacteria</taxon>
        <taxon>Pseudomonadati</taxon>
        <taxon>Pseudomonadota</taxon>
        <taxon>Betaproteobacteria</taxon>
        <taxon>Burkholderiales</taxon>
        <taxon>Alcaligenaceae</taxon>
        <taxon>Bordetella</taxon>
    </lineage>
</organism>
<dbReference type="FunFam" id="1.10.10.10:FF:000001">
    <property type="entry name" value="LysR family transcriptional regulator"/>
    <property type="match status" value="1"/>
</dbReference>
<dbReference type="EMBL" id="NEVT01000007">
    <property type="protein sequence ID" value="OZI73813.1"/>
    <property type="molecule type" value="Genomic_DNA"/>
</dbReference>
<evidence type="ECO:0000259" key="5">
    <source>
        <dbReference type="PROSITE" id="PS50931"/>
    </source>
</evidence>
<dbReference type="InterPro" id="IPR058163">
    <property type="entry name" value="LysR-type_TF_proteobact-type"/>
</dbReference>
<dbReference type="Proteomes" id="UP000215633">
    <property type="component" value="Unassembled WGS sequence"/>
</dbReference>
<dbReference type="CDD" id="cd08422">
    <property type="entry name" value="PBP2_CrgA_like"/>
    <property type="match status" value="1"/>
</dbReference>
<comment type="caution">
    <text evidence="6">The sequence shown here is derived from an EMBL/GenBank/DDBJ whole genome shotgun (WGS) entry which is preliminary data.</text>
</comment>